<evidence type="ECO:0000256" key="16">
    <source>
        <dbReference type="ARBA" id="ARBA00023242"/>
    </source>
</evidence>
<keyword evidence="6" id="KW-0158">Chromosome</keyword>
<evidence type="ECO:0000256" key="18">
    <source>
        <dbReference type="ARBA" id="ARBA00031811"/>
    </source>
</evidence>
<dbReference type="InterPro" id="IPR003034">
    <property type="entry name" value="SAP_dom"/>
</dbReference>
<dbReference type="Gene3D" id="2.40.290.10">
    <property type="match status" value="1"/>
</dbReference>
<keyword evidence="15" id="KW-0234">DNA repair</keyword>
<keyword evidence="11" id="KW-0067">ATP-binding</keyword>
<evidence type="ECO:0000256" key="8">
    <source>
        <dbReference type="ARBA" id="ARBA00022763"/>
    </source>
</evidence>
<dbReference type="GO" id="GO:0042162">
    <property type="term" value="F:telomeric DNA binding"/>
    <property type="evidence" value="ECO:0007669"/>
    <property type="project" value="InterPro"/>
</dbReference>
<dbReference type="SMART" id="SM00513">
    <property type="entry name" value="SAP"/>
    <property type="match status" value="1"/>
</dbReference>
<comment type="caution">
    <text evidence="22">The sequence shown here is derived from an EMBL/GenBank/DDBJ whole genome shotgun (WGS) entry which is preliminary data.</text>
</comment>
<keyword evidence="12" id="KW-0779">Telomere</keyword>
<feature type="domain" description="SAP" evidence="21">
    <location>
        <begin position="615"/>
        <end position="649"/>
    </location>
</feature>
<dbReference type="GO" id="GO:0000723">
    <property type="term" value="P:telomere maintenance"/>
    <property type="evidence" value="ECO:0007669"/>
    <property type="project" value="InterPro"/>
</dbReference>
<evidence type="ECO:0000256" key="13">
    <source>
        <dbReference type="ARBA" id="ARBA00023125"/>
    </source>
</evidence>
<proteinExistence type="inferred from homology"/>
<dbReference type="AlphaFoldDB" id="A0A9P5I4E2"/>
<keyword evidence="9" id="KW-0378">Hydrolase</keyword>
<dbReference type="PANTHER" id="PTHR12604">
    <property type="entry name" value="KU AUTOANTIGEN DNA HELICASE"/>
    <property type="match status" value="1"/>
</dbReference>
<dbReference type="GO" id="GO:0003678">
    <property type="term" value="F:DNA helicase activity"/>
    <property type="evidence" value="ECO:0007669"/>
    <property type="project" value="UniProtKB-EC"/>
</dbReference>
<protein>
    <recommendedName>
        <fullName evidence="5">ATP-dependent DNA helicase II subunit 1</fullName>
        <ecNumber evidence="4">3.6.4.12</ecNumber>
    </recommendedName>
    <alternativeName>
        <fullName evidence="18">ATP-dependent DNA helicase II subunit Ku70</fullName>
    </alternativeName>
</protein>
<evidence type="ECO:0000256" key="14">
    <source>
        <dbReference type="ARBA" id="ARBA00023172"/>
    </source>
</evidence>
<evidence type="ECO:0000256" key="1">
    <source>
        <dbReference type="ARBA" id="ARBA00004123"/>
    </source>
</evidence>
<dbReference type="InterPro" id="IPR036465">
    <property type="entry name" value="vWFA_dom_sf"/>
</dbReference>
<evidence type="ECO:0000256" key="11">
    <source>
        <dbReference type="ARBA" id="ARBA00022840"/>
    </source>
</evidence>
<dbReference type="FunFam" id="1.10.1600.10:FF:000004">
    <property type="entry name" value="ATP-dependent DNA helicase II subunit 1"/>
    <property type="match status" value="1"/>
</dbReference>
<feature type="region of interest" description="Disordered" evidence="20">
    <location>
        <begin position="1"/>
        <end position="61"/>
    </location>
</feature>
<dbReference type="GO" id="GO:0006310">
    <property type="term" value="P:DNA recombination"/>
    <property type="evidence" value="ECO:0007669"/>
    <property type="project" value="UniProtKB-KW"/>
</dbReference>
<dbReference type="PIRSF" id="PIRSF003033">
    <property type="entry name" value="Ku70"/>
    <property type="match status" value="1"/>
</dbReference>
<keyword evidence="8" id="KW-0227">DNA damage</keyword>
<dbReference type="GO" id="GO:0006303">
    <property type="term" value="P:double-strand break repair via nonhomologous end joining"/>
    <property type="evidence" value="ECO:0007669"/>
    <property type="project" value="InterPro"/>
</dbReference>
<dbReference type="FunFam" id="3.40.50.410:FF:000071">
    <property type="entry name" value="ATP-dependent DNA helicase II subunit 1"/>
    <property type="match status" value="1"/>
</dbReference>
<dbReference type="EC" id="3.6.4.12" evidence="4"/>
<evidence type="ECO:0000256" key="17">
    <source>
        <dbReference type="ARBA" id="ARBA00024890"/>
    </source>
</evidence>
<dbReference type="NCBIfam" id="TIGR00578">
    <property type="entry name" value="ku70"/>
    <property type="match status" value="1"/>
</dbReference>
<dbReference type="GO" id="GO:0005524">
    <property type="term" value="F:ATP binding"/>
    <property type="evidence" value="ECO:0007669"/>
    <property type="project" value="UniProtKB-KW"/>
</dbReference>
<comment type="similarity">
    <text evidence="3">Belongs to the ku70 family.</text>
</comment>
<dbReference type="InterPro" id="IPR006164">
    <property type="entry name" value="DNA_bd_Ku70/Ku80"/>
</dbReference>
<dbReference type="Pfam" id="PF03730">
    <property type="entry name" value="Ku_C"/>
    <property type="match status" value="1"/>
</dbReference>
<evidence type="ECO:0000256" key="19">
    <source>
        <dbReference type="ARBA" id="ARBA00047995"/>
    </source>
</evidence>
<dbReference type="SUPFAM" id="SSF53300">
    <property type="entry name" value="vWA-like"/>
    <property type="match status" value="1"/>
</dbReference>
<dbReference type="SUPFAM" id="SSF68906">
    <property type="entry name" value="SAP domain"/>
    <property type="match status" value="1"/>
</dbReference>
<dbReference type="InterPro" id="IPR047087">
    <property type="entry name" value="KU70_core_dom"/>
</dbReference>
<dbReference type="SMART" id="SM00559">
    <property type="entry name" value="Ku78"/>
    <property type="match status" value="1"/>
</dbReference>
<comment type="subcellular location">
    <subcellularLocation>
        <location evidence="2">Chromosome</location>
        <location evidence="2">Telomere</location>
    </subcellularLocation>
    <subcellularLocation>
        <location evidence="1">Nucleus</location>
    </subcellularLocation>
</comment>
<gene>
    <name evidence="22" type="ORF">EAE97_010161</name>
</gene>
<evidence type="ECO:0000256" key="12">
    <source>
        <dbReference type="ARBA" id="ARBA00022895"/>
    </source>
</evidence>
<dbReference type="GO" id="GO:0016787">
    <property type="term" value="F:hydrolase activity"/>
    <property type="evidence" value="ECO:0007669"/>
    <property type="project" value="UniProtKB-KW"/>
</dbReference>
<feature type="compositionally biased region" description="Acidic residues" evidence="20">
    <location>
        <begin position="11"/>
        <end position="25"/>
    </location>
</feature>
<dbReference type="InterPro" id="IPR036361">
    <property type="entry name" value="SAP_dom_sf"/>
</dbReference>
<dbReference type="GO" id="GO:0003690">
    <property type="term" value="F:double-stranded DNA binding"/>
    <property type="evidence" value="ECO:0007669"/>
    <property type="project" value="TreeGrafter"/>
</dbReference>
<dbReference type="GO" id="GO:0003684">
    <property type="term" value="F:damaged DNA binding"/>
    <property type="evidence" value="ECO:0007669"/>
    <property type="project" value="InterPro"/>
</dbReference>
<keyword evidence="7" id="KW-0547">Nucleotide-binding</keyword>
<dbReference type="Gene3D" id="4.10.970.10">
    <property type="entry name" value="Ku70, bridge and pillars"/>
    <property type="match status" value="1"/>
</dbReference>
<evidence type="ECO:0000256" key="10">
    <source>
        <dbReference type="ARBA" id="ARBA00022806"/>
    </source>
</evidence>
<dbReference type="Proteomes" id="UP000710849">
    <property type="component" value="Unassembled WGS sequence"/>
</dbReference>
<dbReference type="Pfam" id="PF02735">
    <property type="entry name" value="Ku"/>
    <property type="match status" value="1"/>
</dbReference>
<sequence>MADSEKWKREEDEEEEEEEEEEADEIDYRTQKDAVLFVIDVSESMLTPPPPSDSKKADTDSPTLAALKCAHMIMQQRIISSPNDIMGIMLYGTEETKFKDQSGLDTSVYPHCYLLTDLDKPSAQDVKALKEIVEDGEEANKILIPTEETLDMNNLLFCANQIFTTRAPNFGSRRLFIITDKDDPHSGDKSQKSLAAVRAKDLYDIGVVIELFPVSTRAHEFDRTKFYDDIIYRDPLAEDPPNVGPNSLKSNGDGLSLLNNLILDVNSKQAAKRSLFSNLPFEIGPSLTISVNGYNVLHKQTPARRTFVWMGGEVPEKPTLETTQMAEDTARVIQKVEIKKAYQFGGSQVLFTPDEQKQLKDFGHPGLRIIGFKPQSMLPFWASVDKSTFIYPSEADYVGSTRVFSALWEKLLKDKKMGLGWYIARKNANPTIVAILPSAEKLDPATNQQIFPAGLWLYPMPFADDLRTVAAPAPIVAPDELIDNMRIVVQQLQLPKAQYDPRNYPNPSLQWHYRILQAMAIEEDVPDTPEDKTVPKYRQIEKRCGAYIAEWGQSLASEYEKWCSEKGNALKRERDEGIDEPEVPRKKKVLVKSSAKKLGEMDKEELSNLVLNGGLEKFKVADLKDWLLAKGLNGAGKKADLMERLEQWVEDN</sequence>
<dbReference type="GeneID" id="62153749"/>
<evidence type="ECO:0000256" key="5">
    <source>
        <dbReference type="ARBA" id="ARBA00021796"/>
    </source>
</evidence>
<dbReference type="PROSITE" id="PS50800">
    <property type="entry name" value="SAP"/>
    <property type="match status" value="1"/>
</dbReference>
<evidence type="ECO:0000259" key="21">
    <source>
        <dbReference type="PROSITE" id="PS50800"/>
    </source>
</evidence>
<dbReference type="FunFam" id="2.40.290.10:FF:000001">
    <property type="entry name" value="X-ray repair cross complementing 6"/>
    <property type="match status" value="1"/>
</dbReference>
<dbReference type="InterPro" id="IPR016194">
    <property type="entry name" value="SPOC-like_C_dom_sf"/>
</dbReference>
<dbReference type="Gene3D" id="3.40.50.410">
    <property type="entry name" value="von Willebrand factor, type A domain"/>
    <property type="match status" value="1"/>
</dbReference>
<dbReference type="InterPro" id="IPR005160">
    <property type="entry name" value="Ku_C"/>
</dbReference>
<evidence type="ECO:0000313" key="22">
    <source>
        <dbReference type="EMBL" id="KAF7926652.1"/>
    </source>
</evidence>
<evidence type="ECO:0000256" key="20">
    <source>
        <dbReference type="SAM" id="MobiDB-lite"/>
    </source>
</evidence>
<dbReference type="SUPFAM" id="SSF100939">
    <property type="entry name" value="SPOC domain-like"/>
    <property type="match status" value="1"/>
</dbReference>
<evidence type="ECO:0000256" key="3">
    <source>
        <dbReference type="ARBA" id="ARBA00005240"/>
    </source>
</evidence>
<dbReference type="GO" id="GO:0000781">
    <property type="term" value="C:chromosome, telomeric region"/>
    <property type="evidence" value="ECO:0007669"/>
    <property type="project" value="UniProtKB-SubCell"/>
</dbReference>
<dbReference type="InterPro" id="IPR006165">
    <property type="entry name" value="Ku70"/>
</dbReference>
<evidence type="ECO:0000256" key="15">
    <source>
        <dbReference type="ARBA" id="ARBA00023204"/>
    </source>
</evidence>
<keyword evidence="13" id="KW-0238">DNA-binding</keyword>
<dbReference type="InterPro" id="IPR027388">
    <property type="entry name" value="Ku70_bridge/pillars_dom_sf"/>
</dbReference>
<dbReference type="CDD" id="cd00788">
    <property type="entry name" value="KU70"/>
    <property type="match status" value="1"/>
</dbReference>
<dbReference type="GO" id="GO:0043564">
    <property type="term" value="C:Ku70:Ku80 complex"/>
    <property type="evidence" value="ECO:0007669"/>
    <property type="project" value="InterPro"/>
</dbReference>
<dbReference type="RefSeq" id="XP_038728386.1">
    <property type="nucleotide sequence ID" value="XM_038880676.1"/>
</dbReference>
<comment type="function">
    <text evidence="17">Single-stranded DNA-dependent ATP-dependent helicase. Involved in non-homologous end joining (NHEJ) DNA double strand break repair. DNA-binding is sequence-independent but has a high affinity to nicks in double-stranded DNA and to the ends of duplex DNA. Binds to naturally occurring chromosomal ends, and therefore provides chromosomal end protection. Required also for telomere recombination to repair telomeric ends in the absence of telomerase. KU70, of the KU70/KU80 heterodimer, binds to the stem loop of TLC1, the RNA component of telomerase. Involved in telomere maintenance. Interacts with telomeric repeats and subtelomeric sequences thereby controlling telomere length and protecting against subtelomeric rearrangement. Maintains telomeric chromatin, which is involved in silencing the expression of genes located at the telomere. Required for mating-type switching.</text>
</comment>
<evidence type="ECO:0000256" key="7">
    <source>
        <dbReference type="ARBA" id="ARBA00022741"/>
    </source>
</evidence>
<evidence type="ECO:0000313" key="23">
    <source>
        <dbReference type="Proteomes" id="UP000710849"/>
    </source>
</evidence>
<reference evidence="22 23" key="1">
    <citation type="journal article" date="2020" name="Genome Biol. Evol.">
        <title>Comparative genomics of Sclerotiniaceae.</title>
        <authorList>
            <person name="Valero Jimenez C.A."/>
            <person name="Steentjes M."/>
            <person name="Scholten O.E."/>
            <person name="Van Kan J.A.L."/>
        </authorList>
    </citation>
    <scope>NUCLEOTIDE SEQUENCE [LARGE SCALE GENOMIC DNA]</scope>
    <source>
        <strain evidence="22 23">MUCL 94</strain>
    </source>
</reference>
<dbReference type="CDD" id="cd01458">
    <property type="entry name" value="vWA_ku"/>
    <property type="match status" value="1"/>
</dbReference>
<evidence type="ECO:0000256" key="2">
    <source>
        <dbReference type="ARBA" id="ARBA00004574"/>
    </source>
</evidence>
<dbReference type="InterPro" id="IPR005161">
    <property type="entry name" value="Ku_N"/>
</dbReference>
<name>A0A9P5I4E2_9HELO</name>
<dbReference type="Pfam" id="PF02037">
    <property type="entry name" value="SAP"/>
    <property type="match status" value="1"/>
</dbReference>
<keyword evidence="10" id="KW-0347">Helicase</keyword>
<organism evidence="22 23">
    <name type="scientific">Botrytis byssoidea</name>
    <dbReference type="NCBI Taxonomy" id="139641"/>
    <lineage>
        <taxon>Eukaryota</taxon>
        <taxon>Fungi</taxon>
        <taxon>Dikarya</taxon>
        <taxon>Ascomycota</taxon>
        <taxon>Pezizomycotina</taxon>
        <taxon>Leotiomycetes</taxon>
        <taxon>Helotiales</taxon>
        <taxon>Sclerotiniaceae</taxon>
        <taxon>Botrytis</taxon>
    </lineage>
</organism>
<dbReference type="Gene3D" id="1.10.720.30">
    <property type="entry name" value="SAP domain"/>
    <property type="match status" value="1"/>
</dbReference>
<dbReference type="EMBL" id="RCSW01000026">
    <property type="protein sequence ID" value="KAF7926652.1"/>
    <property type="molecule type" value="Genomic_DNA"/>
</dbReference>
<evidence type="ECO:0000256" key="9">
    <source>
        <dbReference type="ARBA" id="ARBA00022801"/>
    </source>
</evidence>
<dbReference type="Pfam" id="PF03731">
    <property type="entry name" value="Ku_N"/>
    <property type="match status" value="1"/>
</dbReference>
<keyword evidence="16" id="KW-0539">Nucleus</keyword>
<feature type="compositionally biased region" description="Basic and acidic residues" evidence="20">
    <location>
        <begin position="1"/>
        <end position="10"/>
    </location>
</feature>
<dbReference type="Gene3D" id="1.10.1600.10">
    <property type="match status" value="1"/>
</dbReference>
<evidence type="ECO:0000256" key="4">
    <source>
        <dbReference type="ARBA" id="ARBA00012551"/>
    </source>
</evidence>
<comment type="catalytic activity">
    <reaction evidence="19">
        <text>ATP + H2O = ADP + phosphate + H(+)</text>
        <dbReference type="Rhea" id="RHEA:13065"/>
        <dbReference type="ChEBI" id="CHEBI:15377"/>
        <dbReference type="ChEBI" id="CHEBI:15378"/>
        <dbReference type="ChEBI" id="CHEBI:30616"/>
        <dbReference type="ChEBI" id="CHEBI:43474"/>
        <dbReference type="ChEBI" id="CHEBI:456216"/>
        <dbReference type="EC" id="3.6.4.12"/>
    </reaction>
</comment>
<dbReference type="PANTHER" id="PTHR12604:SF2">
    <property type="entry name" value="X-RAY REPAIR CROSS-COMPLEMENTING PROTEIN 6"/>
    <property type="match status" value="1"/>
</dbReference>
<keyword evidence="14" id="KW-0233">DNA recombination</keyword>
<accession>A0A9P5I4E2</accession>
<evidence type="ECO:0000256" key="6">
    <source>
        <dbReference type="ARBA" id="ARBA00022454"/>
    </source>
</evidence>
<keyword evidence="23" id="KW-1185">Reference proteome</keyword>